<proteinExistence type="predicted"/>
<organism evidence="1 2">
    <name type="scientific">Streptomyces albipurpureus</name>
    <dbReference type="NCBI Taxonomy" id="2897419"/>
    <lineage>
        <taxon>Bacteria</taxon>
        <taxon>Bacillati</taxon>
        <taxon>Actinomycetota</taxon>
        <taxon>Actinomycetes</taxon>
        <taxon>Kitasatosporales</taxon>
        <taxon>Streptomycetaceae</taxon>
        <taxon>Streptomyces</taxon>
    </lineage>
</organism>
<keyword evidence="2" id="KW-1185">Reference proteome</keyword>
<dbReference type="RefSeq" id="WP_250918091.1">
    <property type="nucleotide sequence ID" value="NZ_JAMQAW010000006.1"/>
</dbReference>
<accession>A0ABT0UJZ3</accession>
<dbReference type="EMBL" id="JAMQAW010000006">
    <property type="protein sequence ID" value="MCM2387728.1"/>
    <property type="molecule type" value="Genomic_DNA"/>
</dbReference>
<name>A0ABT0UJZ3_9ACTN</name>
<comment type="caution">
    <text evidence="1">The sequence shown here is derived from an EMBL/GenBank/DDBJ whole genome shotgun (WGS) entry which is preliminary data.</text>
</comment>
<evidence type="ECO:0000313" key="1">
    <source>
        <dbReference type="EMBL" id="MCM2387728.1"/>
    </source>
</evidence>
<evidence type="ECO:0000313" key="2">
    <source>
        <dbReference type="Proteomes" id="UP001431429"/>
    </source>
</evidence>
<protein>
    <submittedName>
        <fullName evidence="1">Uncharacterized protein</fullName>
    </submittedName>
</protein>
<sequence>MFQLLPGTGVRLPHHAGTLRFGMSEHAAQWAVSSICAIRPGSVCGTAWAFSGEYLGLTIDVWGAPEGLHAQRLGYVELLRISRDSSGAEPKTPALVAVVHEGVDLFGRPRDEIARHLPPESRVNHGTGLSGGYIQSIGLRSPFWSIPQR</sequence>
<gene>
    <name evidence="1" type="ORF">NBG84_05295</name>
</gene>
<dbReference type="Proteomes" id="UP001431429">
    <property type="component" value="Unassembled WGS sequence"/>
</dbReference>
<reference evidence="1" key="1">
    <citation type="submission" date="2022-06" db="EMBL/GenBank/DDBJ databases">
        <title>Genome public.</title>
        <authorList>
            <person name="Sun Q."/>
        </authorList>
    </citation>
    <scope>NUCLEOTIDE SEQUENCE</scope>
    <source>
        <strain evidence="1">CWNU-1</strain>
    </source>
</reference>